<dbReference type="OrthoDB" id="5426165at2759"/>
<accession>N1Q3C4</accession>
<reference evidence="3" key="1">
    <citation type="journal article" date="2012" name="PLoS Genet.">
        <title>The genomes of the fungal plant pathogens Cladosporium fulvum and Dothistroma septosporum reveal adaptation to different hosts and lifestyles but also signatures of common ancestry.</title>
        <authorList>
            <person name="de Wit P.J.G.M."/>
            <person name="van der Burgt A."/>
            <person name="Oekmen B."/>
            <person name="Stergiopoulos I."/>
            <person name="Abd-Elsalam K.A."/>
            <person name="Aerts A.L."/>
            <person name="Bahkali A.H."/>
            <person name="Beenen H.G."/>
            <person name="Chettri P."/>
            <person name="Cox M.P."/>
            <person name="Datema E."/>
            <person name="de Vries R.P."/>
            <person name="Dhillon B."/>
            <person name="Ganley A.R."/>
            <person name="Griffiths S.A."/>
            <person name="Guo Y."/>
            <person name="Hamelin R.C."/>
            <person name="Henrissat B."/>
            <person name="Kabir M.S."/>
            <person name="Jashni M.K."/>
            <person name="Kema G."/>
            <person name="Klaubauf S."/>
            <person name="Lapidus A."/>
            <person name="Levasseur A."/>
            <person name="Lindquist E."/>
            <person name="Mehrabi R."/>
            <person name="Ohm R.A."/>
            <person name="Owen T.J."/>
            <person name="Salamov A."/>
            <person name="Schwelm A."/>
            <person name="Schijlen E."/>
            <person name="Sun H."/>
            <person name="van den Burg H.A."/>
            <person name="van Ham R.C.H.J."/>
            <person name="Zhang S."/>
            <person name="Goodwin S.B."/>
            <person name="Grigoriev I.V."/>
            <person name="Collemare J."/>
            <person name="Bradshaw R.E."/>
        </authorList>
    </citation>
    <scope>NUCLEOTIDE SEQUENCE [LARGE SCALE GENOMIC DNA]</scope>
    <source>
        <strain evidence="3">NZE10 / CBS 128990</strain>
    </source>
</reference>
<evidence type="ECO:0000256" key="1">
    <source>
        <dbReference type="SAM" id="MobiDB-lite"/>
    </source>
</evidence>
<protein>
    <submittedName>
        <fullName evidence="2">Uncharacterized protein</fullName>
    </submittedName>
</protein>
<dbReference type="HOGENOM" id="CLU_047282_0_0_1"/>
<evidence type="ECO:0000313" key="2">
    <source>
        <dbReference type="EMBL" id="EME49140.1"/>
    </source>
</evidence>
<proteinExistence type="predicted"/>
<dbReference type="PANTHER" id="PTHR40623:SF2">
    <property type="entry name" value="INTEGRAL MEMBRANE PROTEIN"/>
    <property type="match status" value="1"/>
</dbReference>
<dbReference type="PANTHER" id="PTHR40623">
    <property type="entry name" value="INTEGRAL MEMBRANE PROTEIN"/>
    <property type="match status" value="1"/>
</dbReference>
<dbReference type="STRING" id="675120.N1Q3C4"/>
<feature type="region of interest" description="Disordered" evidence="1">
    <location>
        <begin position="458"/>
        <end position="499"/>
    </location>
</feature>
<feature type="compositionally biased region" description="Basic and acidic residues" evidence="1">
    <location>
        <begin position="170"/>
        <end position="179"/>
    </location>
</feature>
<dbReference type="OMA" id="NSWALWQ"/>
<evidence type="ECO:0000313" key="3">
    <source>
        <dbReference type="Proteomes" id="UP000016933"/>
    </source>
</evidence>
<name>N1Q3C4_DOTSN</name>
<reference evidence="2 3" key="2">
    <citation type="journal article" date="2012" name="PLoS Pathog.">
        <title>Diverse lifestyles and strategies of plant pathogenesis encoded in the genomes of eighteen Dothideomycetes fungi.</title>
        <authorList>
            <person name="Ohm R.A."/>
            <person name="Feau N."/>
            <person name="Henrissat B."/>
            <person name="Schoch C.L."/>
            <person name="Horwitz B.A."/>
            <person name="Barry K.W."/>
            <person name="Condon B.J."/>
            <person name="Copeland A.C."/>
            <person name="Dhillon B."/>
            <person name="Glaser F."/>
            <person name="Hesse C.N."/>
            <person name="Kosti I."/>
            <person name="LaButti K."/>
            <person name="Lindquist E.A."/>
            <person name="Lucas S."/>
            <person name="Salamov A.A."/>
            <person name="Bradshaw R.E."/>
            <person name="Ciuffetti L."/>
            <person name="Hamelin R.C."/>
            <person name="Kema G.H.J."/>
            <person name="Lawrence C."/>
            <person name="Scott J.A."/>
            <person name="Spatafora J.W."/>
            <person name="Turgeon B.G."/>
            <person name="de Wit P.J.G.M."/>
            <person name="Zhong S."/>
            <person name="Goodwin S.B."/>
            <person name="Grigoriev I.V."/>
        </authorList>
    </citation>
    <scope>NUCLEOTIDE SEQUENCE [LARGE SCALE GENOMIC DNA]</scope>
    <source>
        <strain evidence="3">NZE10 / CBS 128990</strain>
    </source>
</reference>
<dbReference type="EMBL" id="KB446535">
    <property type="protein sequence ID" value="EME49140.1"/>
    <property type="molecule type" value="Genomic_DNA"/>
</dbReference>
<dbReference type="eggNOG" id="ENOG502S92A">
    <property type="taxonomic scope" value="Eukaryota"/>
</dbReference>
<feature type="region of interest" description="Disordered" evidence="1">
    <location>
        <begin position="233"/>
        <end position="270"/>
    </location>
</feature>
<organism evidence="2 3">
    <name type="scientific">Dothistroma septosporum (strain NZE10 / CBS 128990)</name>
    <name type="common">Red band needle blight fungus</name>
    <name type="synonym">Mycosphaerella pini</name>
    <dbReference type="NCBI Taxonomy" id="675120"/>
    <lineage>
        <taxon>Eukaryota</taxon>
        <taxon>Fungi</taxon>
        <taxon>Dikarya</taxon>
        <taxon>Ascomycota</taxon>
        <taxon>Pezizomycotina</taxon>
        <taxon>Dothideomycetes</taxon>
        <taxon>Dothideomycetidae</taxon>
        <taxon>Mycosphaerellales</taxon>
        <taxon>Mycosphaerellaceae</taxon>
        <taxon>Dothistroma</taxon>
    </lineage>
</organism>
<feature type="compositionally biased region" description="Polar residues" evidence="1">
    <location>
        <begin position="459"/>
        <end position="472"/>
    </location>
</feature>
<dbReference type="AlphaFoldDB" id="N1Q3C4"/>
<feature type="region of interest" description="Disordered" evidence="1">
    <location>
        <begin position="306"/>
        <end position="332"/>
    </location>
</feature>
<keyword evidence="3" id="KW-1185">Reference proteome</keyword>
<feature type="region of interest" description="Disordered" evidence="1">
    <location>
        <begin position="92"/>
        <end position="189"/>
    </location>
</feature>
<feature type="compositionally biased region" description="Polar residues" evidence="1">
    <location>
        <begin position="306"/>
        <end position="326"/>
    </location>
</feature>
<sequence>MTRFFTEWPTWEKLCFILACAIAVTLVAGATKLGYTHWKLRKYVAVAEKEKMEQAMQRQISLRRATSTRKGADASFGLEALEKGIEVEGIWVSRSNTPEPGSREGSRSSFVDDVTAKGEASLAEPRITRPGHQCHSSYSADRHGPRRSTSTERTRSVERLPSRPGTAEADLARNRRSEHPPSSMSRYNTVLPGLARQDTGVSAIEAIEAIYDAAGHIKPHHEHMGEIQTIAAGVPSSHSSSEGSDNDPIAASAPNLLSQQSRPRLPSSDLDMMHSHRESLAAEIGQLAPRRRPGPSGDWAMITHAQRPSTASDTEYYSRRQSSPSSAEGEAKTWMHGNVSSSKFDALPAAVRRSSLPDVTPFAKFCKTAPASPLPELRRLSNSHSASIPGGDRRRIPSATSGGQSGQIPHAELRLATRARDADRPTAEDHVPPKQGSFEHRRSAVIRGHGSGFEILRQGTFQTVPPISLQTDPRSRSSSIESRRKLQKKRRPSEESQAG</sequence>
<feature type="compositionally biased region" description="Basic and acidic residues" evidence="1">
    <location>
        <begin position="411"/>
        <end position="441"/>
    </location>
</feature>
<feature type="compositionally biased region" description="Basic and acidic residues" evidence="1">
    <location>
        <begin position="149"/>
        <end position="161"/>
    </location>
</feature>
<feature type="region of interest" description="Disordered" evidence="1">
    <location>
        <begin position="376"/>
        <end position="441"/>
    </location>
</feature>
<dbReference type="Proteomes" id="UP000016933">
    <property type="component" value="Unassembled WGS sequence"/>
</dbReference>
<gene>
    <name evidence="2" type="ORF">DOTSEDRAFT_76537</name>
</gene>